<proteinExistence type="inferred from homology"/>
<keyword evidence="3 6" id="KW-0812">Transmembrane</keyword>
<feature type="domain" description="GtrA/DPMS transmembrane" evidence="7">
    <location>
        <begin position="8"/>
        <end position="125"/>
    </location>
</feature>
<feature type="transmembrane region" description="Helical" evidence="6">
    <location>
        <begin position="72"/>
        <end position="93"/>
    </location>
</feature>
<evidence type="ECO:0000313" key="8">
    <source>
        <dbReference type="EMBL" id="KWF59212.1"/>
    </source>
</evidence>
<dbReference type="Pfam" id="PF04138">
    <property type="entry name" value="GtrA_DPMS_TM"/>
    <property type="match status" value="1"/>
</dbReference>
<accession>A0A132EUG5</accession>
<keyword evidence="4 6" id="KW-1133">Transmembrane helix</keyword>
<evidence type="ECO:0000313" key="9">
    <source>
        <dbReference type="Proteomes" id="UP000061512"/>
    </source>
</evidence>
<dbReference type="InterPro" id="IPR007267">
    <property type="entry name" value="GtrA_DPMS_TM"/>
</dbReference>
<dbReference type="PANTHER" id="PTHR38459">
    <property type="entry name" value="PROPHAGE BACTOPRENOL-LINKED GLUCOSE TRANSLOCASE HOMOLOG"/>
    <property type="match status" value="1"/>
</dbReference>
<evidence type="ECO:0000256" key="5">
    <source>
        <dbReference type="ARBA" id="ARBA00023136"/>
    </source>
</evidence>
<comment type="caution">
    <text evidence="8">The sequence shown here is derived from an EMBL/GenBank/DDBJ whole genome shotgun (WGS) entry which is preliminary data.</text>
</comment>
<keyword evidence="5 6" id="KW-0472">Membrane</keyword>
<name>A0A132EUG5_9BURK</name>
<evidence type="ECO:0000256" key="6">
    <source>
        <dbReference type="SAM" id="Phobius"/>
    </source>
</evidence>
<evidence type="ECO:0000256" key="1">
    <source>
        <dbReference type="ARBA" id="ARBA00004141"/>
    </source>
</evidence>
<comment type="similarity">
    <text evidence="2">Belongs to the GtrA family.</text>
</comment>
<dbReference type="GO" id="GO:0005886">
    <property type="term" value="C:plasma membrane"/>
    <property type="evidence" value="ECO:0007669"/>
    <property type="project" value="TreeGrafter"/>
</dbReference>
<protein>
    <submittedName>
        <fullName evidence="8">Polysaccharide synthesis protein GtrA</fullName>
    </submittedName>
</protein>
<feature type="transmembrane region" description="Helical" evidence="6">
    <location>
        <begin position="7"/>
        <end position="27"/>
    </location>
</feature>
<dbReference type="EMBL" id="LPJX01000065">
    <property type="protein sequence ID" value="KWF59212.1"/>
    <property type="molecule type" value="Genomic_DNA"/>
</dbReference>
<dbReference type="PANTHER" id="PTHR38459:SF1">
    <property type="entry name" value="PROPHAGE BACTOPRENOL-LINKED GLUCOSE TRANSLOCASE HOMOLOG"/>
    <property type="match status" value="1"/>
</dbReference>
<comment type="subcellular location">
    <subcellularLocation>
        <location evidence="1">Membrane</location>
        <topology evidence="1">Multi-pass membrane protein</topology>
    </subcellularLocation>
</comment>
<evidence type="ECO:0000259" key="7">
    <source>
        <dbReference type="Pfam" id="PF04138"/>
    </source>
</evidence>
<dbReference type="InterPro" id="IPR051401">
    <property type="entry name" value="GtrA_CellWall_Glycosyl"/>
</dbReference>
<dbReference type="AlphaFoldDB" id="A0A132EUG5"/>
<feature type="transmembrane region" description="Helical" evidence="6">
    <location>
        <begin position="99"/>
        <end position="124"/>
    </location>
</feature>
<evidence type="ECO:0000256" key="3">
    <source>
        <dbReference type="ARBA" id="ARBA00022692"/>
    </source>
</evidence>
<dbReference type="GO" id="GO:0000271">
    <property type="term" value="P:polysaccharide biosynthetic process"/>
    <property type="evidence" value="ECO:0007669"/>
    <property type="project" value="InterPro"/>
</dbReference>
<gene>
    <name evidence="8" type="ORF">WT57_29525</name>
</gene>
<reference evidence="8 9" key="1">
    <citation type="submission" date="2015-11" db="EMBL/GenBank/DDBJ databases">
        <title>Expanding the genomic diversity of Burkholderia species for the development of highly accurate diagnostics.</title>
        <authorList>
            <person name="Sahl J."/>
            <person name="Keim P."/>
            <person name="Wagner D."/>
        </authorList>
    </citation>
    <scope>NUCLEOTIDE SEQUENCE [LARGE SCALE GENOMIC DNA]</scope>
    <source>
        <strain evidence="8 9">MSMB574WGS</strain>
    </source>
</reference>
<evidence type="ECO:0000256" key="2">
    <source>
        <dbReference type="ARBA" id="ARBA00009399"/>
    </source>
</evidence>
<organism evidence="8 9">
    <name type="scientific">Burkholderia pseudomultivorans</name>
    <dbReference type="NCBI Taxonomy" id="1207504"/>
    <lineage>
        <taxon>Bacteria</taxon>
        <taxon>Pseudomonadati</taxon>
        <taxon>Pseudomonadota</taxon>
        <taxon>Betaproteobacteria</taxon>
        <taxon>Burkholderiales</taxon>
        <taxon>Burkholderiaceae</taxon>
        <taxon>Burkholderia</taxon>
        <taxon>Burkholderia cepacia complex</taxon>
    </lineage>
</organism>
<dbReference type="Proteomes" id="UP000061512">
    <property type="component" value="Unassembled WGS sequence"/>
</dbReference>
<evidence type="ECO:0000256" key="4">
    <source>
        <dbReference type="ARBA" id="ARBA00022989"/>
    </source>
</evidence>
<sequence>MHRQAAFFAVAGAIGFVVDAGILYLMLRLGTGPYLGRVISFLCAAFTTWQINRRVTFSRSHGRSAWREWFEYLLAMAVGGICNYAVYVLTIRLLHAGTFAPLIAVAAGSLAGMVINFASAKLWVFRHATSKRPD</sequence>
<feature type="transmembrane region" description="Helical" evidence="6">
    <location>
        <begin position="33"/>
        <end position="51"/>
    </location>
</feature>